<comment type="similarity">
    <text evidence="1">Belongs to the eukaryotic ribosomal protein eS7 family.</text>
</comment>
<dbReference type="AlphaFoldDB" id="A0AAP0MM10"/>
<dbReference type="Gene3D" id="1.10.110.10">
    <property type="entry name" value="Plant lipid-transfer and hydrophobic proteins"/>
    <property type="match status" value="1"/>
</dbReference>
<dbReference type="GO" id="GO:1990904">
    <property type="term" value="C:ribonucleoprotein complex"/>
    <property type="evidence" value="ECO:0007669"/>
    <property type="project" value="UniProtKB-KW"/>
</dbReference>
<dbReference type="InterPro" id="IPR000554">
    <property type="entry name" value="Ribosomal_eS7"/>
</dbReference>
<dbReference type="InterPro" id="IPR051636">
    <property type="entry name" value="Plant_LTP/defense-related"/>
</dbReference>
<dbReference type="GO" id="GO:0006412">
    <property type="term" value="P:translation"/>
    <property type="evidence" value="ECO:0007669"/>
    <property type="project" value="InterPro"/>
</dbReference>
<keyword evidence="7" id="KW-1185">Reference proteome</keyword>
<dbReference type="GO" id="GO:0003735">
    <property type="term" value="F:structural constituent of ribosome"/>
    <property type="evidence" value="ECO:0007669"/>
    <property type="project" value="InterPro"/>
</dbReference>
<sequence>MASASKALVLFFTVLTIATSIPSSSSTSSSSSSSSSCPKNTLKLDACVDLLNGLAKVNLGELVPTPNHPCCSLLGDLVRVQARVCLCTSLKLNVLDLIKLNIPELSVNLLLNQCRPKRPCTRTLTAVRDAMPEDVVYPAEIVGKHFKYRLDGSKIIKIFLDHGKKNNTEYKLDTESILGKTCFPVIQLQKPKELLQMRIVELKNLMPLR</sequence>
<gene>
    <name evidence="6" type="ORF">WN944_006965</name>
</gene>
<dbReference type="Pfam" id="PF01251">
    <property type="entry name" value="Ribosomal_S7e"/>
    <property type="match status" value="1"/>
</dbReference>
<dbReference type="PANTHER" id="PTHR31731">
    <property type="match status" value="1"/>
</dbReference>
<feature type="chain" id="PRO_5043011353" description="Bifunctional inhibitor/plant lipid transfer protein/seed storage helical domain-containing protein" evidence="5">
    <location>
        <begin position="21"/>
        <end position="209"/>
    </location>
</feature>
<reference evidence="6 7" key="1">
    <citation type="submission" date="2024-05" db="EMBL/GenBank/DDBJ databases">
        <title>Haplotype-resolved chromosome-level genome assembly of Huyou (Citrus changshanensis).</title>
        <authorList>
            <person name="Miao C."/>
            <person name="Chen W."/>
            <person name="Wu Y."/>
            <person name="Wang L."/>
            <person name="Zhao S."/>
            <person name="Grierson D."/>
            <person name="Xu C."/>
            <person name="Chen K."/>
        </authorList>
    </citation>
    <scope>NUCLEOTIDE SEQUENCE [LARGE SCALE GENOMIC DNA]</scope>
    <source>
        <strain evidence="6">01-14</strain>
        <tissue evidence="6">Leaf</tissue>
    </source>
</reference>
<dbReference type="Proteomes" id="UP001428341">
    <property type="component" value="Unassembled WGS sequence"/>
</dbReference>
<keyword evidence="3" id="KW-0689">Ribosomal protein</keyword>
<comment type="caution">
    <text evidence="6">The sequence shown here is derived from an EMBL/GenBank/DDBJ whole genome shotgun (WGS) entry which is preliminary data.</text>
</comment>
<evidence type="ECO:0000256" key="5">
    <source>
        <dbReference type="SAM" id="SignalP"/>
    </source>
</evidence>
<evidence type="ECO:0000256" key="2">
    <source>
        <dbReference type="ARBA" id="ARBA00008965"/>
    </source>
</evidence>
<evidence type="ECO:0000313" key="6">
    <source>
        <dbReference type="EMBL" id="KAK9214962.1"/>
    </source>
</evidence>
<name>A0AAP0MM10_9ROSI</name>
<dbReference type="InterPro" id="IPR036312">
    <property type="entry name" value="Bifun_inhib/LTP/seed_sf"/>
</dbReference>
<dbReference type="GO" id="GO:0005840">
    <property type="term" value="C:ribosome"/>
    <property type="evidence" value="ECO:0007669"/>
    <property type="project" value="UniProtKB-KW"/>
</dbReference>
<keyword evidence="5" id="KW-0732">Signal</keyword>
<evidence type="ECO:0000313" key="7">
    <source>
        <dbReference type="Proteomes" id="UP001428341"/>
    </source>
</evidence>
<comment type="similarity">
    <text evidence="2">Belongs to the plant LTP family. PEARLI1 subfamily.</text>
</comment>
<dbReference type="SUPFAM" id="SSF47699">
    <property type="entry name" value="Bifunctional inhibitor/lipid-transfer protein/seed storage 2S albumin"/>
    <property type="match status" value="1"/>
</dbReference>
<protein>
    <recommendedName>
        <fullName evidence="8">Bifunctional inhibitor/plant lipid transfer protein/seed storage helical domain-containing protein</fullName>
    </recommendedName>
</protein>
<organism evidence="6 7">
    <name type="scientific">Citrus x changshan-huyou</name>
    <dbReference type="NCBI Taxonomy" id="2935761"/>
    <lineage>
        <taxon>Eukaryota</taxon>
        <taxon>Viridiplantae</taxon>
        <taxon>Streptophyta</taxon>
        <taxon>Embryophyta</taxon>
        <taxon>Tracheophyta</taxon>
        <taxon>Spermatophyta</taxon>
        <taxon>Magnoliopsida</taxon>
        <taxon>eudicotyledons</taxon>
        <taxon>Gunneridae</taxon>
        <taxon>Pentapetalae</taxon>
        <taxon>rosids</taxon>
        <taxon>malvids</taxon>
        <taxon>Sapindales</taxon>
        <taxon>Rutaceae</taxon>
        <taxon>Aurantioideae</taxon>
        <taxon>Citrus</taxon>
    </lineage>
</organism>
<feature type="signal peptide" evidence="5">
    <location>
        <begin position="1"/>
        <end position="20"/>
    </location>
</feature>
<dbReference type="CDD" id="cd01958">
    <property type="entry name" value="HPS_like"/>
    <property type="match status" value="1"/>
</dbReference>
<evidence type="ECO:0008006" key="8">
    <source>
        <dbReference type="Google" id="ProtNLM"/>
    </source>
</evidence>
<dbReference type="InterPro" id="IPR027923">
    <property type="entry name" value="Hydrophob_seed_dom"/>
</dbReference>
<evidence type="ECO:0000256" key="4">
    <source>
        <dbReference type="ARBA" id="ARBA00023274"/>
    </source>
</evidence>
<evidence type="ECO:0000256" key="3">
    <source>
        <dbReference type="ARBA" id="ARBA00022980"/>
    </source>
</evidence>
<evidence type="ECO:0000256" key="1">
    <source>
        <dbReference type="ARBA" id="ARBA00007820"/>
    </source>
</evidence>
<dbReference type="EMBL" id="JBCGBO010000003">
    <property type="protein sequence ID" value="KAK9214962.1"/>
    <property type="molecule type" value="Genomic_DNA"/>
</dbReference>
<proteinExistence type="inferred from homology"/>
<keyword evidence="4" id="KW-0687">Ribonucleoprotein</keyword>
<accession>A0AAP0MM10</accession>